<dbReference type="PROSITE" id="PS51707">
    <property type="entry name" value="CYTH"/>
    <property type="match status" value="1"/>
</dbReference>
<dbReference type="Pfam" id="PF01928">
    <property type="entry name" value="CYTH"/>
    <property type="match status" value="1"/>
</dbReference>
<dbReference type="Gene3D" id="2.40.320.10">
    <property type="entry name" value="Hypothetical Protein Pfu-838710-001"/>
    <property type="match status" value="1"/>
</dbReference>
<protein>
    <submittedName>
        <fullName evidence="2">CYTH domain-containing protein</fullName>
    </submittedName>
</protein>
<dbReference type="AlphaFoldDB" id="A0AB38YDQ2"/>
<feature type="domain" description="CYTH" evidence="1">
    <location>
        <begin position="2"/>
        <end position="197"/>
    </location>
</feature>
<dbReference type="InterPro" id="IPR033469">
    <property type="entry name" value="CYTH-like_dom_sf"/>
</dbReference>
<proteinExistence type="predicted"/>
<accession>A0AB38YDQ2</accession>
<gene>
    <name evidence="2" type="ORF">NFC81_12365</name>
</gene>
<dbReference type="SUPFAM" id="SSF55154">
    <property type="entry name" value="CYTH-like phosphatases"/>
    <property type="match status" value="1"/>
</dbReference>
<evidence type="ECO:0000259" key="1">
    <source>
        <dbReference type="PROSITE" id="PS51707"/>
    </source>
</evidence>
<dbReference type="GO" id="GO:0046872">
    <property type="term" value="F:metal ion binding"/>
    <property type="evidence" value="ECO:0007669"/>
    <property type="project" value="TreeGrafter"/>
</dbReference>
<sequence>MSTEIELKLLLPASARASLIAHPLLQNIPAEQFTLSNIYCDTPQQALTQAGIALRLRNKGSQWLQTLKTRGEAQGGLHARQEWEMPIAGPALEWGKLPKEVLPAGLKLDAVQPLFETTFERHAWQVIHNDSVIELVLDQGLACAGDATQPIGEIELELVSGTPADLFSMAEQLATSITLLPSDISKAERGYRLVNGVNDWPKTPNQNAPLAVWASALCRQCEALPSSREDLKHTLVGLSERGDIHAGLLHGLLTALQEDVLHWGDLPGMRRLGQWMLHHSAVL</sequence>
<dbReference type="RefSeq" id="WP_304994783.1">
    <property type="nucleotide sequence ID" value="NZ_CP101717.1"/>
</dbReference>
<dbReference type="PANTHER" id="PTHR39569:SF1">
    <property type="entry name" value="INORGANIC TRIPHOSPHATASE"/>
    <property type="match status" value="1"/>
</dbReference>
<organism evidence="2">
    <name type="scientific">Salinispirillum sp. LH 10-3-1</name>
    <dbReference type="NCBI Taxonomy" id="2952525"/>
    <lineage>
        <taxon>Bacteria</taxon>
        <taxon>Pseudomonadati</taxon>
        <taxon>Pseudomonadota</taxon>
        <taxon>Gammaproteobacteria</taxon>
        <taxon>Oceanospirillales</taxon>
        <taxon>Saccharospirillaceae</taxon>
        <taxon>Salinispirillum</taxon>
    </lineage>
</organism>
<dbReference type="EMBL" id="CP101717">
    <property type="protein sequence ID" value="WLD57498.1"/>
    <property type="molecule type" value="Genomic_DNA"/>
</dbReference>
<dbReference type="PANTHER" id="PTHR39569">
    <property type="entry name" value="INORGANIC TRIPHOSPHATASE"/>
    <property type="match status" value="1"/>
</dbReference>
<dbReference type="CDD" id="cd07756">
    <property type="entry name" value="CYTH-like_Pase_CHAD"/>
    <property type="match status" value="1"/>
</dbReference>
<dbReference type="InterPro" id="IPR023577">
    <property type="entry name" value="CYTH_domain"/>
</dbReference>
<dbReference type="InterPro" id="IPR039013">
    <property type="entry name" value="YgiF"/>
</dbReference>
<dbReference type="SMART" id="SM01118">
    <property type="entry name" value="CYTH"/>
    <property type="match status" value="1"/>
</dbReference>
<evidence type="ECO:0000313" key="2">
    <source>
        <dbReference type="EMBL" id="WLD57498.1"/>
    </source>
</evidence>
<name>A0AB38YDQ2_9GAMM</name>
<reference evidence="2" key="1">
    <citation type="submission" date="2022-07" db="EMBL/GenBank/DDBJ databases">
        <title>Complete genome sequence of Salinispirillum sp. LH10-3-1 capable of multiple carbohydrate inversion isolated from a soda lake.</title>
        <authorList>
            <person name="Liu J."/>
            <person name="Zhai Y."/>
            <person name="Zhang H."/>
            <person name="Yang H."/>
            <person name="Qu J."/>
            <person name="Li J."/>
        </authorList>
    </citation>
    <scope>NUCLEOTIDE SEQUENCE</scope>
    <source>
        <strain evidence="2">LH 10-3-1</strain>
    </source>
</reference>
<dbReference type="GO" id="GO:0050355">
    <property type="term" value="F:inorganic triphosphate phosphatase activity"/>
    <property type="evidence" value="ECO:0007669"/>
    <property type="project" value="InterPro"/>
</dbReference>